<dbReference type="Pfam" id="PF04082">
    <property type="entry name" value="Fungal_trans"/>
    <property type="match status" value="1"/>
</dbReference>
<evidence type="ECO:0000313" key="6">
    <source>
        <dbReference type="Proteomes" id="UP000182658"/>
    </source>
</evidence>
<keyword evidence="1" id="KW-0479">Metal-binding</keyword>
<evidence type="ECO:0000256" key="2">
    <source>
        <dbReference type="ARBA" id="ARBA00023242"/>
    </source>
</evidence>
<organism evidence="5 6">
    <name type="scientific">Coniochaeta ligniaria NRRL 30616</name>
    <dbReference type="NCBI Taxonomy" id="1408157"/>
    <lineage>
        <taxon>Eukaryota</taxon>
        <taxon>Fungi</taxon>
        <taxon>Dikarya</taxon>
        <taxon>Ascomycota</taxon>
        <taxon>Pezizomycotina</taxon>
        <taxon>Sordariomycetes</taxon>
        <taxon>Sordariomycetidae</taxon>
        <taxon>Coniochaetales</taxon>
        <taxon>Coniochaetaceae</taxon>
        <taxon>Coniochaeta</taxon>
    </lineage>
</organism>
<dbReference type="AlphaFoldDB" id="A0A1J7J4M7"/>
<dbReference type="Proteomes" id="UP000182658">
    <property type="component" value="Unassembled WGS sequence"/>
</dbReference>
<gene>
    <name evidence="5" type="ORF">CONLIGDRAFT_636905</name>
</gene>
<dbReference type="CDD" id="cd00067">
    <property type="entry name" value="GAL4"/>
    <property type="match status" value="1"/>
</dbReference>
<dbReference type="FunCoup" id="A0A1J7J4M7">
    <property type="interactions" value="536"/>
</dbReference>
<feature type="compositionally biased region" description="Polar residues" evidence="3">
    <location>
        <begin position="80"/>
        <end position="99"/>
    </location>
</feature>
<dbReference type="GO" id="GO:0000981">
    <property type="term" value="F:DNA-binding transcription factor activity, RNA polymerase II-specific"/>
    <property type="evidence" value="ECO:0007669"/>
    <property type="project" value="InterPro"/>
</dbReference>
<dbReference type="EMBL" id="KV875103">
    <property type="protein sequence ID" value="OIW24784.1"/>
    <property type="molecule type" value="Genomic_DNA"/>
</dbReference>
<dbReference type="GO" id="GO:0008270">
    <property type="term" value="F:zinc ion binding"/>
    <property type="evidence" value="ECO:0007669"/>
    <property type="project" value="InterPro"/>
</dbReference>
<name>A0A1J7J4M7_9PEZI</name>
<evidence type="ECO:0000259" key="4">
    <source>
        <dbReference type="PROSITE" id="PS50048"/>
    </source>
</evidence>
<dbReference type="PROSITE" id="PS00463">
    <property type="entry name" value="ZN2_CY6_FUNGAL_1"/>
    <property type="match status" value="1"/>
</dbReference>
<dbReference type="GO" id="GO:0003677">
    <property type="term" value="F:DNA binding"/>
    <property type="evidence" value="ECO:0007669"/>
    <property type="project" value="InterPro"/>
</dbReference>
<feature type="region of interest" description="Disordered" evidence="3">
    <location>
        <begin position="53"/>
        <end position="105"/>
    </location>
</feature>
<reference evidence="5 6" key="1">
    <citation type="submission" date="2016-10" db="EMBL/GenBank/DDBJ databases">
        <title>Draft genome sequence of Coniochaeta ligniaria NRRL30616, a lignocellulolytic fungus for bioabatement of inhibitors in plant biomass hydrolysates.</title>
        <authorList>
            <consortium name="DOE Joint Genome Institute"/>
            <person name="Jimenez D.J."/>
            <person name="Hector R.E."/>
            <person name="Riley R."/>
            <person name="Sun H."/>
            <person name="Grigoriev I.V."/>
            <person name="Van Elsas J.D."/>
            <person name="Nichols N.N."/>
        </authorList>
    </citation>
    <scope>NUCLEOTIDE SEQUENCE [LARGE SCALE GENOMIC DNA]</scope>
    <source>
        <strain evidence="5 6">NRRL 30616</strain>
    </source>
</reference>
<dbReference type="CDD" id="cd12148">
    <property type="entry name" value="fungal_TF_MHR"/>
    <property type="match status" value="1"/>
</dbReference>
<dbReference type="PANTHER" id="PTHR31668:SF20">
    <property type="entry name" value="ZN(II)2CYS6 TRANSCRIPTION FACTOR (EUROFUNG)"/>
    <property type="match status" value="1"/>
</dbReference>
<protein>
    <submittedName>
        <fullName evidence="5">RING-3 protein</fullName>
    </submittedName>
</protein>
<evidence type="ECO:0000313" key="5">
    <source>
        <dbReference type="EMBL" id="OIW24784.1"/>
    </source>
</evidence>
<keyword evidence="6" id="KW-1185">Reference proteome</keyword>
<dbReference type="InterPro" id="IPR001138">
    <property type="entry name" value="Zn2Cys6_DnaBD"/>
</dbReference>
<dbReference type="OrthoDB" id="2740448at2759"/>
<dbReference type="Pfam" id="PF00172">
    <property type="entry name" value="Zn_clus"/>
    <property type="match status" value="1"/>
</dbReference>
<keyword evidence="2" id="KW-0539">Nucleus</keyword>
<feature type="domain" description="Zn(2)-C6 fungal-type" evidence="4">
    <location>
        <begin position="19"/>
        <end position="48"/>
    </location>
</feature>
<evidence type="ECO:0000256" key="3">
    <source>
        <dbReference type="SAM" id="MobiDB-lite"/>
    </source>
</evidence>
<dbReference type="InterPro" id="IPR007219">
    <property type="entry name" value="XnlR_reg_dom"/>
</dbReference>
<dbReference type="Gene3D" id="4.10.240.10">
    <property type="entry name" value="Zn(2)-C6 fungal-type DNA-binding domain"/>
    <property type="match status" value="1"/>
</dbReference>
<dbReference type="GO" id="GO:0006351">
    <property type="term" value="P:DNA-templated transcription"/>
    <property type="evidence" value="ECO:0007669"/>
    <property type="project" value="InterPro"/>
</dbReference>
<accession>A0A1J7J4M7</accession>
<dbReference type="SUPFAM" id="SSF57701">
    <property type="entry name" value="Zn2/Cys6 DNA-binding domain"/>
    <property type="match status" value="1"/>
</dbReference>
<dbReference type="InterPro" id="IPR036864">
    <property type="entry name" value="Zn2-C6_fun-type_DNA-bd_sf"/>
</dbReference>
<dbReference type="InterPro" id="IPR050797">
    <property type="entry name" value="Carb_Metab_Trans_Reg"/>
</dbReference>
<dbReference type="STRING" id="1408157.A0A1J7J4M7"/>
<proteinExistence type="predicted"/>
<sequence>MSSRTPQSPGRGRGKVRQACDYCRTQKIRCNGARPCANCTGAVLQCTYLAVHKKTGPKGPRRPPTAQRSSREPRSVTPGIRQNASPHLASPDNSPQSHITVEDSGFRPSTAVQTKFIISCLDAFFKHKYPITPVLDRQQTEAALPHLTSSPEMYGLLTACCAVIVLSPEILSASHHASASPFSPSSSPTSSDIGSETLDSVRAMPSAEFLVSETIRARGFCNFTDCPSLTSVQTSFFLFSAFFCLGNDNSAWFYLREAITLLQLLRLDEESTYSLSLADNVVLSVYSRRMFWVLFITERAYALQRHRALTLRKSIELPPLDSGPESHILPGFLDLISLFQHFDNDFFAIWNQSSMTYATSAEFLVRLQNVLAYSLPSTAGCTESQLADLLVSREWLKTMVWQLCVSRTLLSSSSNEESMSLRYPVKIARDVVLVSRLLPLKAFEANGVGILEKVFDIGCSLADVLCLEPSFTQPSALEVGPRDHLVELVRIVGTTLGGSYKHLQILASKAAECLQNSVDRPLFLLESNAVDNAQVYQV</sequence>
<dbReference type="InParanoid" id="A0A1J7J4M7"/>
<dbReference type="PROSITE" id="PS50048">
    <property type="entry name" value="ZN2_CY6_FUNGAL_2"/>
    <property type="match status" value="1"/>
</dbReference>
<dbReference type="PANTHER" id="PTHR31668">
    <property type="entry name" value="GLUCOSE TRANSPORT TRANSCRIPTION REGULATOR RGT1-RELATED-RELATED"/>
    <property type="match status" value="1"/>
</dbReference>
<dbReference type="SMART" id="SM00066">
    <property type="entry name" value="GAL4"/>
    <property type="match status" value="1"/>
</dbReference>
<evidence type="ECO:0000256" key="1">
    <source>
        <dbReference type="ARBA" id="ARBA00022723"/>
    </source>
</evidence>